<keyword evidence="3" id="KW-0119">Carbohydrate metabolism</keyword>
<dbReference type="InterPro" id="IPR000600">
    <property type="entry name" value="ROK"/>
</dbReference>
<evidence type="ECO:0000256" key="2">
    <source>
        <dbReference type="ARBA" id="ARBA00006479"/>
    </source>
</evidence>
<comment type="function">
    <text evidence="1">Transcriptional repressor of xylose-utilizing enzymes.</text>
</comment>
<feature type="domain" description="HTH rpiR-type" evidence="4">
    <location>
        <begin position="300"/>
        <end position="376"/>
    </location>
</feature>
<dbReference type="GO" id="GO:0042732">
    <property type="term" value="P:D-xylose metabolic process"/>
    <property type="evidence" value="ECO:0007669"/>
    <property type="project" value="UniProtKB-KW"/>
</dbReference>
<comment type="similarity">
    <text evidence="2">Belongs to the ROK (NagC/XylR) family.</text>
</comment>
<dbReference type="PANTHER" id="PTHR18964">
    <property type="entry name" value="ROK (REPRESSOR, ORF, KINASE) FAMILY"/>
    <property type="match status" value="1"/>
</dbReference>
<name>A0A1G6LGA5_9BACI</name>
<dbReference type="GO" id="GO:0097367">
    <property type="term" value="F:carbohydrate derivative binding"/>
    <property type="evidence" value="ECO:0007669"/>
    <property type="project" value="InterPro"/>
</dbReference>
<evidence type="ECO:0000256" key="1">
    <source>
        <dbReference type="ARBA" id="ARBA00002486"/>
    </source>
</evidence>
<keyword evidence="6" id="KW-1185">Reference proteome</keyword>
<proteinExistence type="inferred from homology"/>
<protein>
    <submittedName>
        <fullName evidence="5">Transcriptional regulator, RpiR family</fullName>
    </submittedName>
</protein>
<dbReference type="InterPro" id="IPR046348">
    <property type="entry name" value="SIS_dom_sf"/>
</dbReference>
<dbReference type="InterPro" id="IPR009057">
    <property type="entry name" value="Homeodomain-like_sf"/>
</dbReference>
<dbReference type="STRING" id="1612202.SAMN05421734_10873"/>
<dbReference type="SUPFAM" id="SSF46689">
    <property type="entry name" value="Homeodomain-like"/>
    <property type="match status" value="1"/>
</dbReference>
<dbReference type="RefSeq" id="WP_176759275.1">
    <property type="nucleotide sequence ID" value="NZ_FMYI01000008.1"/>
</dbReference>
<evidence type="ECO:0000259" key="4">
    <source>
        <dbReference type="PROSITE" id="PS51071"/>
    </source>
</evidence>
<dbReference type="Proteomes" id="UP000242949">
    <property type="component" value="Unassembled WGS sequence"/>
</dbReference>
<evidence type="ECO:0000256" key="3">
    <source>
        <dbReference type="ARBA" id="ARBA00022629"/>
    </source>
</evidence>
<dbReference type="CDD" id="cd24068">
    <property type="entry name" value="ASKHA_NBD_ROK_FnNanK-like"/>
    <property type="match status" value="1"/>
</dbReference>
<dbReference type="Gene3D" id="1.10.10.10">
    <property type="entry name" value="Winged helix-like DNA-binding domain superfamily/Winged helix DNA-binding domain"/>
    <property type="match status" value="1"/>
</dbReference>
<sequence>MREFLTVDIGGTLTKYGVINEDGELLESNEMLTRAEKGGPYILEKVKEIGDEYLKNYELKGVCISTAGQVDSRQGKIIYALPEIIPNYTGMMLKEELETHFSLPVEVENDVNCVGLAESWLGIGKDAKSLFCLTIGTGIGGSYILDNQLHTGHHYSAGEIGYIPIEGDQFQNIASTKSLIRNVALKKGLYPSQLDGKAIFEKAHQGDEICIEAIDELISNLSKGIATIIYMMNPEMVVIGGGISHQKEYLYPRIMENLEKDLIPDLLEVTKIDFASNLNNAGLVGALRNFLIQETLHPLNKIITAIESTRHKLTKGENNIADFVINNLSEVPNLTISEMGKKIKVAEASISRFCKKVDIGTYNNLRILASKASVSKRKVEEAAEGDGNSVKDVYKKMIDRFDDLHASKELHKLAQIIDHSNRIFIIGTPEIKVELEMLVNRLLDLGIDVQAFTERDQIDQSKKIVHADIDVVGVSISGYDKEIVDYMKQIDPSVPTACITSQSDSPVARSVNEVFITPLIEINQFVCAKEFTLYYFIDLLLQNLKTKKTSHIDAVIEQAK</sequence>
<dbReference type="SUPFAM" id="SSF53697">
    <property type="entry name" value="SIS domain"/>
    <property type="match status" value="1"/>
</dbReference>
<dbReference type="InterPro" id="IPR000281">
    <property type="entry name" value="HTH_RpiR"/>
</dbReference>
<evidence type="ECO:0000313" key="6">
    <source>
        <dbReference type="Proteomes" id="UP000242949"/>
    </source>
</evidence>
<dbReference type="Gene3D" id="3.40.50.10490">
    <property type="entry name" value="Glucose-6-phosphate isomerase like protein, domain 1"/>
    <property type="match status" value="1"/>
</dbReference>
<organism evidence="5 6">
    <name type="scientific">Pelagirhabdus alkalitolerans</name>
    <dbReference type="NCBI Taxonomy" id="1612202"/>
    <lineage>
        <taxon>Bacteria</taxon>
        <taxon>Bacillati</taxon>
        <taxon>Bacillota</taxon>
        <taxon>Bacilli</taxon>
        <taxon>Bacillales</taxon>
        <taxon>Bacillaceae</taxon>
        <taxon>Pelagirhabdus</taxon>
    </lineage>
</organism>
<reference evidence="6" key="1">
    <citation type="submission" date="2016-09" db="EMBL/GenBank/DDBJ databases">
        <authorList>
            <person name="Varghese N."/>
            <person name="Submissions S."/>
        </authorList>
    </citation>
    <scope>NUCLEOTIDE SEQUENCE [LARGE SCALE GENOMIC DNA]</scope>
    <source>
        <strain evidence="6">S5</strain>
    </source>
</reference>
<dbReference type="Gene3D" id="3.30.420.40">
    <property type="match status" value="2"/>
</dbReference>
<dbReference type="AlphaFoldDB" id="A0A1G6LGA5"/>
<evidence type="ECO:0000313" key="5">
    <source>
        <dbReference type="EMBL" id="SDC42280.1"/>
    </source>
</evidence>
<dbReference type="PANTHER" id="PTHR18964:SF165">
    <property type="entry name" value="BETA-GLUCOSIDE KINASE"/>
    <property type="match status" value="1"/>
</dbReference>
<dbReference type="Pfam" id="PF01418">
    <property type="entry name" value="HTH_6"/>
    <property type="match status" value="1"/>
</dbReference>
<keyword evidence="3" id="KW-0859">Xylose metabolism</keyword>
<dbReference type="SUPFAM" id="SSF53067">
    <property type="entry name" value="Actin-like ATPase domain"/>
    <property type="match status" value="1"/>
</dbReference>
<dbReference type="EMBL" id="FMYI01000008">
    <property type="protein sequence ID" value="SDC42280.1"/>
    <property type="molecule type" value="Genomic_DNA"/>
</dbReference>
<dbReference type="PROSITE" id="PS51071">
    <property type="entry name" value="HTH_RPIR"/>
    <property type="match status" value="1"/>
</dbReference>
<accession>A0A1G6LGA5</accession>
<dbReference type="InterPro" id="IPR043129">
    <property type="entry name" value="ATPase_NBD"/>
</dbReference>
<dbReference type="Pfam" id="PF00480">
    <property type="entry name" value="ROK"/>
    <property type="match status" value="1"/>
</dbReference>
<dbReference type="GO" id="GO:1901135">
    <property type="term" value="P:carbohydrate derivative metabolic process"/>
    <property type="evidence" value="ECO:0007669"/>
    <property type="project" value="InterPro"/>
</dbReference>
<dbReference type="GO" id="GO:0003700">
    <property type="term" value="F:DNA-binding transcription factor activity"/>
    <property type="evidence" value="ECO:0007669"/>
    <property type="project" value="InterPro"/>
</dbReference>
<gene>
    <name evidence="5" type="ORF">SAMN05421734_10873</name>
</gene>
<dbReference type="InterPro" id="IPR036388">
    <property type="entry name" value="WH-like_DNA-bd_sf"/>
</dbReference>